<dbReference type="EMBL" id="RAWE01000045">
    <property type="protein sequence ID" value="RKH03117.1"/>
    <property type="molecule type" value="Genomic_DNA"/>
</dbReference>
<dbReference type="Pfam" id="PF08486">
    <property type="entry name" value="SpoIID"/>
    <property type="match status" value="1"/>
</dbReference>
<dbReference type="InterPro" id="IPR013693">
    <property type="entry name" value="SpoIID/LytB_N"/>
</dbReference>
<proteinExistence type="predicted"/>
<sequence length="415" mass="43268">MNAAGVAMLIAALVVGTASAAESTDAWDGAATGRSALLPAAGTSTVRASPRHARSSPAARAPSSTSATPAPASRAPKPAADTQVDVRILSKHRPARLRLDGPRSLEVVASGNTLIVDGRPQPHALRLDAGRWHVRGRGLDRRYEAALSLEARDGELLVVATFELETYVAAVTASETEVDTPFEALRAQAITARSYVLASGKRHDEARACDLTHCQVLRGEGFARHLRRARDAARSTEGIVLRLPGGDIALSPFHASCGGHTAEPVAVFGAPDRTGAAAVPDRCPASPWRAVVPRALVTAAATDALGGPAQAADLLLDRDSSGAVVRVVDRASGRDARGDAFFRALGSRAGWDRIRSAKFSMTLGGDQALLEGQGHGHGVGLCQAGAALLARQGWTAEQLLAHYFPHALPGKLQDK</sequence>
<feature type="region of interest" description="Disordered" evidence="1">
    <location>
        <begin position="41"/>
        <end position="85"/>
    </location>
</feature>
<dbReference type="AlphaFoldDB" id="A0A3A8K749"/>
<reference evidence="5" key="1">
    <citation type="submission" date="2018-09" db="EMBL/GenBank/DDBJ databases">
        <authorList>
            <person name="Livingstone P.G."/>
            <person name="Whitworth D.E."/>
        </authorList>
    </citation>
    <scope>NUCLEOTIDE SEQUENCE [LARGE SCALE GENOMIC DNA]</scope>
    <source>
        <strain evidence="5">CA043D</strain>
    </source>
</reference>
<accession>A0A3A8K749</accession>
<feature type="compositionally biased region" description="Low complexity" evidence="1">
    <location>
        <begin position="55"/>
        <end position="80"/>
    </location>
</feature>
<dbReference type="GO" id="GO:0030435">
    <property type="term" value="P:sporulation resulting in formation of a cellular spore"/>
    <property type="evidence" value="ECO:0007669"/>
    <property type="project" value="InterPro"/>
</dbReference>
<evidence type="ECO:0000313" key="4">
    <source>
        <dbReference type="EMBL" id="RKH03117.1"/>
    </source>
</evidence>
<gene>
    <name evidence="4" type="ORF">D7X32_14920</name>
</gene>
<evidence type="ECO:0000259" key="3">
    <source>
        <dbReference type="Pfam" id="PF08486"/>
    </source>
</evidence>
<dbReference type="Proteomes" id="UP000268313">
    <property type="component" value="Unassembled WGS sequence"/>
</dbReference>
<protein>
    <submittedName>
        <fullName evidence="4">SpoIID/LytB domain-containing protein</fullName>
    </submittedName>
</protein>
<feature type="signal peptide" evidence="2">
    <location>
        <begin position="1"/>
        <end position="20"/>
    </location>
</feature>
<organism evidence="4 5">
    <name type="scientific">Corallococcus carmarthensis</name>
    <dbReference type="NCBI Taxonomy" id="2316728"/>
    <lineage>
        <taxon>Bacteria</taxon>
        <taxon>Pseudomonadati</taxon>
        <taxon>Myxococcota</taxon>
        <taxon>Myxococcia</taxon>
        <taxon>Myxococcales</taxon>
        <taxon>Cystobacterineae</taxon>
        <taxon>Myxococcaceae</taxon>
        <taxon>Corallococcus</taxon>
    </lineage>
</organism>
<evidence type="ECO:0000313" key="5">
    <source>
        <dbReference type="Proteomes" id="UP000268313"/>
    </source>
</evidence>
<comment type="caution">
    <text evidence="4">The sequence shown here is derived from an EMBL/GenBank/DDBJ whole genome shotgun (WGS) entry which is preliminary data.</text>
</comment>
<dbReference type="InterPro" id="IPR013486">
    <property type="entry name" value="SpoIID/LytB"/>
</dbReference>
<feature type="chain" id="PRO_5017395502" evidence="2">
    <location>
        <begin position="21"/>
        <end position="415"/>
    </location>
</feature>
<evidence type="ECO:0000256" key="1">
    <source>
        <dbReference type="SAM" id="MobiDB-lite"/>
    </source>
</evidence>
<keyword evidence="2" id="KW-0732">Signal</keyword>
<evidence type="ECO:0000256" key="2">
    <source>
        <dbReference type="SAM" id="SignalP"/>
    </source>
</evidence>
<dbReference type="NCBIfam" id="TIGR02669">
    <property type="entry name" value="SpoIID_LytB"/>
    <property type="match status" value="1"/>
</dbReference>
<feature type="domain" description="Sporulation stage II protein D amidase enhancer LytB N-terminal" evidence="3">
    <location>
        <begin position="153"/>
        <end position="241"/>
    </location>
</feature>
<name>A0A3A8K749_9BACT</name>
<keyword evidence="5" id="KW-1185">Reference proteome</keyword>